<sequence>MEPLFMIGGALAVLVLQILIKRLIYPRPLPGIPYNKDAAKSITGDRPFIAATYKKFTEWSLPIGRRSLEYGSPVHQVFLTSFAKPIVLVDDPREVSDMLLRRQKEFDKSNAHGIWKTFIPDSTIAKATTEEYKAQRRTWQDAMNPDFLRRVVAKTIYDRVVDLTRLWAVRSSRSSGSAVDVSEDFSFAALDAIWTATFGEHLDLVNSQIQALETGKKVKTKGLDMHSTVQYLDQLATVWRGALWPAFTRWRLQRNANFRRYMQMKDREIDRILLDASARFQRLLDGSSTGEEHDTCAMDLVLRRNMLAAQKAGKQVPDPTKDSKLRDELLLFIYAGHDTTSTTLQWFVKYMTNNQEVQTKLREKLRTAYSGSPLPDVEELLSKDVPYLNATIEETLRLASTASRLGRTATVDTEILGHKIPAGTEVSPLTVTRWTPVPVPESCRSASSRAAFEKAGGQDWAHQPSAQDLDEFSPERWLKTDEKGQEVFDSSALPQNAFGGGTRGCFGMAFGTPLPSRSACSC</sequence>
<comment type="similarity">
    <text evidence="2 8">Belongs to the cytochrome P450 family.</text>
</comment>
<keyword evidence="3 7" id="KW-0349">Heme</keyword>
<comment type="caution">
    <text evidence="9">The sequence shown here is derived from an EMBL/GenBank/DDBJ whole genome shotgun (WGS) entry which is preliminary data.</text>
</comment>
<dbReference type="PANTHER" id="PTHR24305">
    <property type="entry name" value="CYTOCHROME P450"/>
    <property type="match status" value="1"/>
</dbReference>
<dbReference type="EMBL" id="JAKJXP020000004">
    <property type="protein sequence ID" value="KAK7757028.1"/>
    <property type="molecule type" value="Genomic_DNA"/>
</dbReference>
<keyword evidence="4 7" id="KW-0479">Metal-binding</keyword>
<dbReference type="Pfam" id="PF00067">
    <property type="entry name" value="p450"/>
    <property type="match status" value="1"/>
</dbReference>
<dbReference type="GO" id="GO:0016705">
    <property type="term" value="F:oxidoreductase activity, acting on paired donors, with incorporation or reduction of molecular oxygen"/>
    <property type="evidence" value="ECO:0007669"/>
    <property type="project" value="InterPro"/>
</dbReference>
<dbReference type="Proteomes" id="UP001320420">
    <property type="component" value="Unassembled WGS sequence"/>
</dbReference>
<feature type="binding site" description="axial binding residue" evidence="7">
    <location>
        <position position="505"/>
    </location>
    <ligand>
        <name>heme</name>
        <dbReference type="ChEBI" id="CHEBI:30413"/>
    </ligand>
    <ligandPart>
        <name>Fe</name>
        <dbReference type="ChEBI" id="CHEBI:18248"/>
    </ligandPart>
</feature>
<evidence type="ECO:0000256" key="7">
    <source>
        <dbReference type="PIRSR" id="PIRSR602403-1"/>
    </source>
</evidence>
<keyword evidence="10" id="KW-1185">Reference proteome</keyword>
<dbReference type="GO" id="GO:0020037">
    <property type="term" value="F:heme binding"/>
    <property type="evidence" value="ECO:0007669"/>
    <property type="project" value="InterPro"/>
</dbReference>
<evidence type="ECO:0000256" key="1">
    <source>
        <dbReference type="ARBA" id="ARBA00001971"/>
    </source>
</evidence>
<evidence type="ECO:0000313" key="10">
    <source>
        <dbReference type="Proteomes" id="UP001320420"/>
    </source>
</evidence>
<dbReference type="PROSITE" id="PS00086">
    <property type="entry name" value="CYTOCHROME_P450"/>
    <property type="match status" value="1"/>
</dbReference>
<protein>
    <recommendedName>
        <fullName evidence="11">Cytochrome P450</fullName>
    </recommendedName>
</protein>
<evidence type="ECO:0000256" key="6">
    <source>
        <dbReference type="ARBA" id="ARBA00023033"/>
    </source>
</evidence>
<evidence type="ECO:0000256" key="2">
    <source>
        <dbReference type="ARBA" id="ARBA00010617"/>
    </source>
</evidence>
<dbReference type="PRINTS" id="PR00465">
    <property type="entry name" value="EP450IV"/>
</dbReference>
<dbReference type="InterPro" id="IPR050121">
    <property type="entry name" value="Cytochrome_P450_monoxygenase"/>
</dbReference>
<dbReference type="PANTHER" id="PTHR24305:SF232">
    <property type="entry name" value="P450, PUTATIVE (EUROFUNG)-RELATED"/>
    <property type="match status" value="1"/>
</dbReference>
<dbReference type="InterPro" id="IPR036396">
    <property type="entry name" value="Cyt_P450_sf"/>
</dbReference>
<evidence type="ECO:0000256" key="4">
    <source>
        <dbReference type="ARBA" id="ARBA00022723"/>
    </source>
</evidence>
<organism evidence="9 10">
    <name type="scientific">Diatrype stigma</name>
    <dbReference type="NCBI Taxonomy" id="117547"/>
    <lineage>
        <taxon>Eukaryota</taxon>
        <taxon>Fungi</taxon>
        <taxon>Dikarya</taxon>
        <taxon>Ascomycota</taxon>
        <taxon>Pezizomycotina</taxon>
        <taxon>Sordariomycetes</taxon>
        <taxon>Xylariomycetidae</taxon>
        <taxon>Xylariales</taxon>
        <taxon>Diatrypaceae</taxon>
        <taxon>Diatrype</taxon>
    </lineage>
</organism>
<name>A0AAN9VBF5_9PEZI</name>
<dbReference type="GO" id="GO:0005506">
    <property type="term" value="F:iron ion binding"/>
    <property type="evidence" value="ECO:0007669"/>
    <property type="project" value="InterPro"/>
</dbReference>
<keyword evidence="6 8" id="KW-0503">Monooxygenase</keyword>
<dbReference type="AlphaFoldDB" id="A0AAN9VBF5"/>
<evidence type="ECO:0000256" key="3">
    <source>
        <dbReference type="ARBA" id="ARBA00022617"/>
    </source>
</evidence>
<dbReference type="InterPro" id="IPR001128">
    <property type="entry name" value="Cyt_P450"/>
</dbReference>
<dbReference type="GO" id="GO:0004497">
    <property type="term" value="F:monooxygenase activity"/>
    <property type="evidence" value="ECO:0007669"/>
    <property type="project" value="UniProtKB-KW"/>
</dbReference>
<comment type="cofactor">
    <cofactor evidence="1 7">
        <name>heme</name>
        <dbReference type="ChEBI" id="CHEBI:30413"/>
    </cofactor>
</comment>
<evidence type="ECO:0000313" key="9">
    <source>
        <dbReference type="EMBL" id="KAK7757028.1"/>
    </source>
</evidence>
<gene>
    <name evidence="9" type="ORF">SLS62_001044</name>
</gene>
<dbReference type="InterPro" id="IPR017972">
    <property type="entry name" value="Cyt_P450_CS"/>
</dbReference>
<reference evidence="9 10" key="1">
    <citation type="submission" date="2024-02" db="EMBL/GenBank/DDBJ databases">
        <title>De novo assembly and annotation of 12 fungi associated with fruit tree decline syndrome in Ontario, Canada.</title>
        <authorList>
            <person name="Sulman M."/>
            <person name="Ellouze W."/>
            <person name="Ilyukhin E."/>
        </authorList>
    </citation>
    <scope>NUCLEOTIDE SEQUENCE [LARGE SCALE GENOMIC DNA]</scope>
    <source>
        <strain evidence="9 10">M11/M66-122</strain>
    </source>
</reference>
<dbReference type="SUPFAM" id="SSF48264">
    <property type="entry name" value="Cytochrome P450"/>
    <property type="match status" value="1"/>
</dbReference>
<dbReference type="PRINTS" id="PR00385">
    <property type="entry name" value="P450"/>
</dbReference>
<evidence type="ECO:0000256" key="8">
    <source>
        <dbReference type="RuleBase" id="RU000461"/>
    </source>
</evidence>
<keyword evidence="8" id="KW-0560">Oxidoreductase</keyword>
<proteinExistence type="inferred from homology"/>
<evidence type="ECO:0008006" key="11">
    <source>
        <dbReference type="Google" id="ProtNLM"/>
    </source>
</evidence>
<keyword evidence="5 7" id="KW-0408">Iron</keyword>
<dbReference type="Gene3D" id="1.10.630.10">
    <property type="entry name" value="Cytochrome P450"/>
    <property type="match status" value="1"/>
</dbReference>
<accession>A0AAN9VBF5</accession>
<dbReference type="InterPro" id="IPR002403">
    <property type="entry name" value="Cyt_P450_E_grp-IV"/>
</dbReference>
<evidence type="ECO:0000256" key="5">
    <source>
        <dbReference type="ARBA" id="ARBA00023004"/>
    </source>
</evidence>